<feature type="region of interest" description="Disordered" evidence="7">
    <location>
        <begin position="1089"/>
        <end position="1109"/>
    </location>
</feature>
<feature type="region of interest" description="Disordered" evidence="7">
    <location>
        <begin position="157"/>
        <end position="209"/>
    </location>
</feature>
<dbReference type="GO" id="GO:0003700">
    <property type="term" value="F:DNA-binding transcription factor activity"/>
    <property type="evidence" value="ECO:0007669"/>
    <property type="project" value="UniProtKB-UniRule"/>
</dbReference>
<evidence type="ECO:0000256" key="8">
    <source>
        <dbReference type="SAM" id="Phobius"/>
    </source>
</evidence>
<keyword evidence="2 8" id="KW-0812">Transmembrane</keyword>
<dbReference type="PROSITE" id="PS51688">
    <property type="entry name" value="ICA"/>
    <property type="match status" value="1"/>
</dbReference>
<dbReference type="EMBL" id="MDYQ01000008">
    <property type="protein sequence ID" value="PRP88696.1"/>
    <property type="molecule type" value="Genomic_DNA"/>
</dbReference>
<evidence type="ECO:0000313" key="11">
    <source>
        <dbReference type="EMBL" id="PRP88696.1"/>
    </source>
</evidence>
<evidence type="ECO:0000259" key="9">
    <source>
        <dbReference type="PROSITE" id="PS51517"/>
    </source>
</evidence>
<dbReference type="InterPro" id="IPR001223">
    <property type="entry name" value="Glyco_hydro18_cat"/>
</dbReference>
<dbReference type="GO" id="GO:0043565">
    <property type="term" value="F:sequence-specific DNA binding"/>
    <property type="evidence" value="ECO:0007669"/>
    <property type="project" value="TreeGrafter"/>
</dbReference>
<feature type="compositionally biased region" description="Low complexity" evidence="7">
    <location>
        <begin position="431"/>
        <end position="442"/>
    </location>
</feature>
<dbReference type="InterPro" id="IPR030392">
    <property type="entry name" value="S74_ICA"/>
</dbReference>
<protein>
    <recommendedName>
        <fullName evidence="13">NDT80 domain-containing protein</fullName>
    </recommendedName>
</protein>
<feature type="region of interest" description="Disordered" evidence="7">
    <location>
        <begin position="403"/>
        <end position="493"/>
    </location>
</feature>
<dbReference type="STRING" id="1890364.A0A2P6NXM7"/>
<feature type="compositionally biased region" description="Pro residues" evidence="7">
    <location>
        <begin position="454"/>
        <end position="465"/>
    </location>
</feature>
<keyword evidence="5 8" id="KW-0472">Membrane</keyword>
<proteinExistence type="predicted"/>
<dbReference type="PROSITE" id="PS51517">
    <property type="entry name" value="NDT80"/>
    <property type="match status" value="1"/>
</dbReference>
<dbReference type="GO" id="GO:0005975">
    <property type="term" value="P:carbohydrate metabolic process"/>
    <property type="evidence" value="ECO:0007669"/>
    <property type="project" value="InterPro"/>
</dbReference>
<evidence type="ECO:0008006" key="13">
    <source>
        <dbReference type="Google" id="ProtNLM"/>
    </source>
</evidence>
<dbReference type="Pfam" id="PF00704">
    <property type="entry name" value="Glyco_hydro_18"/>
    <property type="match status" value="1"/>
</dbReference>
<keyword evidence="3 8" id="KW-1133">Transmembrane helix</keyword>
<comment type="caution">
    <text evidence="11">The sequence shown here is derived from an EMBL/GenBank/DDBJ whole genome shotgun (WGS) entry which is preliminary data.</text>
</comment>
<dbReference type="SUPFAM" id="SSF49417">
    <property type="entry name" value="p53-like transcription factors"/>
    <property type="match status" value="1"/>
</dbReference>
<evidence type="ECO:0000256" key="7">
    <source>
        <dbReference type="SAM" id="MobiDB-lite"/>
    </source>
</evidence>
<feature type="compositionally biased region" description="Polar residues" evidence="7">
    <location>
        <begin position="125"/>
        <end position="138"/>
    </location>
</feature>
<dbReference type="InterPro" id="IPR008967">
    <property type="entry name" value="p53-like_TF_DNA-bd_sf"/>
</dbReference>
<dbReference type="GO" id="GO:0016540">
    <property type="term" value="P:protein autoprocessing"/>
    <property type="evidence" value="ECO:0007669"/>
    <property type="project" value="TreeGrafter"/>
</dbReference>
<dbReference type="Pfam" id="PF13884">
    <property type="entry name" value="Peptidase_S74"/>
    <property type="match status" value="1"/>
</dbReference>
<dbReference type="PANTHER" id="PTHR13029">
    <property type="match status" value="1"/>
</dbReference>
<feature type="domain" description="Peptidase S74" evidence="10">
    <location>
        <begin position="531"/>
        <end position="639"/>
    </location>
</feature>
<feature type="compositionally biased region" description="Low complexity" evidence="7">
    <location>
        <begin position="61"/>
        <end position="70"/>
    </location>
</feature>
<dbReference type="SUPFAM" id="SSF51445">
    <property type="entry name" value="(Trans)glycosidases"/>
    <property type="match status" value="1"/>
</dbReference>
<evidence type="ECO:0000256" key="6">
    <source>
        <dbReference type="PROSITE-ProRule" id="PRU00850"/>
    </source>
</evidence>
<evidence type="ECO:0000256" key="3">
    <source>
        <dbReference type="ARBA" id="ARBA00022989"/>
    </source>
</evidence>
<feature type="region of interest" description="Disordered" evidence="7">
    <location>
        <begin position="57"/>
        <end position="138"/>
    </location>
</feature>
<feature type="transmembrane region" description="Helical" evidence="8">
    <location>
        <begin position="732"/>
        <end position="750"/>
    </location>
</feature>
<dbReference type="AlphaFoldDB" id="A0A2P6NXM7"/>
<feature type="transmembrane region" description="Helical" evidence="8">
    <location>
        <begin position="762"/>
        <end position="781"/>
    </location>
</feature>
<sequence length="1144" mass="126845">MMNSDPHGAGPPPSANSSFLETNQENRLFHNDIVMEALSLKGLLSRAELAEHVAMLDQQHEQPQSQHHPQTINFESGGSFILMNSHGHQGHPNELVESHGSSSPPSSGQEYEHNYNHYNPYRVSSHPSYSDHYGSSQHTFQTPAVRQNYVQDLYKEDVPHGFNHPSYDSKPNHPMNPSASPRSIQPPPSSQETLQSNKKRRKEASDPTDDVIELPFVPYHPYNELVYPVYNSQRMDCSRLVALSVSCDKNIHWSPEDEAWVHYKQNHFQLNVTAHWSHLNFKDMMILADGELIVVEELYADIHAINSTGNKGVVDGVEKRVELSQTGRTRTKEDNHPIQPTLLIDGSALVQRLRFHHSTSHNARTKNNEVNPNQEYFRVVVTLLAGCRGRMYPIFRQISGPLIVRGQNPGRYSHSKSKKEMAVGPTPAGQTPPTKSSTSSPTVINIKTSSSPPNNSPPQRFPPPSTTRLPELSNPNSSGPIPYAPVNLSGSTTAQPDTVIHGKLGINRQNPREALDVDGNILVSGTIMKPSDRRIKSDITPVSTTDALNHIKNLKVYDYDLKQWRDHNAHSNVTRERGVLAQDVQKVLPSAVKDIGDVQLSSGQVIHNLLVVNERVLLFENIGATQELTRLLDAEIGNVDQLGGRLGDIESKEMIMEDRVAADENRLDRVIHYIMDEEANAFDRYDACSCSMFGLGPGWTMWIVGWIFPPLWLIGIPFIASWSGTNRRKAGVACLISLLFYILYCAVFYVCRKQVTAGVLWFFEGQLVVGLIVTVVISVYLSKRNEKTRRAQKAKQQQFVMRPKLYSYEKDPPTSELKMSLRLGRLLVTKRILTTAAKLKDATFRRQFIQTAIQYVLKQKFQGLSVFWPVSPWTTDDQTSDVIHQITIQYLMRDFRAALNGIDLLLDIQVPGLPDNLGLNAPIANITQYADRVTISTLDYNGDWPDSIRQGADVDSPADQVASSLRSYAALNVNTSKIVFHVPSFGLAWILNDTNITGKGARIAGVNQTLGGCVDYMGSGKPSGTQVDRLIASGYATNYDSQNDIFYAYKGGICLQELSNSQTLPALIYNSLYLSPPVTVVTASSGVTASSSNTEMTSDASTTTSPDVLPKTTTGTVTVHEPSTGFVSSVCVSMVMLATALLVL</sequence>
<dbReference type="GO" id="GO:0005634">
    <property type="term" value="C:nucleus"/>
    <property type="evidence" value="ECO:0007669"/>
    <property type="project" value="TreeGrafter"/>
</dbReference>
<feature type="transmembrane region" description="Helical" evidence="8">
    <location>
        <begin position="699"/>
        <end position="720"/>
    </location>
</feature>
<organism evidence="11 12">
    <name type="scientific">Planoprotostelium fungivorum</name>
    <dbReference type="NCBI Taxonomy" id="1890364"/>
    <lineage>
        <taxon>Eukaryota</taxon>
        <taxon>Amoebozoa</taxon>
        <taxon>Evosea</taxon>
        <taxon>Variosea</taxon>
        <taxon>Cavosteliida</taxon>
        <taxon>Cavosteliaceae</taxon>
        <taxon>Planoprotostelium</taxon>
    </lineage>
</organism>
<dbReference type="Gene3D" id="3.20.20.80">
    <property type="entry name" value="Glycosidases"/>
    <property type="match status" value="1"/>
</dbReference>
<dbReference type="InterPro" id="IPR037141">
    <property type="entry name" value="NDT80_DNA-bd_dom_sf"/>
</dbReference>
<dbReference type="Gene3D" id="2.60.40.1390">
    <property type="entry name" value="NDT80 DNA-binding domain"/>
    <property type="match status" value="1"/>
</dbReference>
<dbReference type="GO" id="GO:0005789">
    <property type="term" value="C:endoplasmic reticulum membrane"/>
    <property type="evidence" value="ECO:0007669"/>
    <property type="project" value="TreeGrafter"/>
</dbReference>
<evidence type="ECO:0000313" key="12">
    <source>
        <dbReference type="Proteomes" id="UP000241769"/>
    </source>
</evidence>
<dbReference type="PANTHER" id="PTHR13029:SF18">
    <property type="entry name" value="MYELIN REGULATORY FACTOR HOMOLOG 1"/>
    <property type="match status" value="1"/>
</dbReference>
<dbReference type="InterPro" id="IPR024061">
    <property type="entry name" value="NDT80_DNA-bd_dom"/>
</dbReference>
<evidence type="ECO:0000256" key="1">
    <source>
        <dbReference type="ARBA" id="ARBA00004167"/>
    </source>
</evidence>
<feature type="compositionally biased region" description="Low complexity" evidence="7">
    <location>
        <begin position="98"/>
        <end position="108"/>
    </location>
</feature>
<keyword evidence="12" id="KW-1185">Reference proteome</keyword>
<name>A0A2P6NXM7_9EUKA</name>
<dbReference type="Proteomes" id="UP000241769">
    <property type="component" value="Unassembled WGS sequence"/>
</dbReference>
<feature type="domain" description="NDT80" evidence="9">
    <location>
        <begin position="155"/>
        <end position="416"/>
    </location>
</feature>
<evidence type="ECO:0000256" key="2">
    <source>
        <dbReference type="ARBA" id="ARBA00022692"/>
    </source>
</evidence>
<feature type="compositionally biased region" description="Polar residues" evidence="7">
    <location>
        <begin position="1095"/>
        <end position="1109"/>
    </location>
</feature>
<reference evidence="11 12" key="1">
    <citation type="journal article" date="2018" name="Genome Biol. Evol.">
        <title>Multiple Roots of Fruiting Body Formation in Amoebozoa.</title>
        <authorList>
            <person name="Hillmann F."/>
            <person name="Forbes G."/>
            <person name="Novohradska S."/>
            <person name="Ferling I."/>
            <person name="Riege K."/>
            <person name="Groth M."/>
            <person name="Westermann M."/>
            <person name="Marz M."/>
            <person name="Spaller T."/>
            <person name="Winckler T."/>
            <person name="Schaap P."/>
            <person name="Glockner G."/>
        </authorList>
    </citation>
    <scope>NUCLEOTIDE SEQUENCE [LARGE SCALE GENOMIC DNA]</scope>
    <source>
        <strain evidence="11 12">Jena</strain>
    </source>
</reference>
<evidence type="ECO:0000256" key="5">
    <source>
        <dbReference type="ARBA" id="ARBA00023136"/>
    </source>
</evidence>
<dbReference type="InterPro" id="IPR017853">
    <property type="entry name" value="GH"/>
</dbReference>
<comment type="subcellular location">
    <subcellularLocation>
        <location evidence="1">Membrane</location>
        <topology evidence="1">Single-pass membrane protein</topology>
    </subcellularLocation>
</comment>
<dbReference type="Pfam" id="PF05224">
    <property type="entry name" value="NDT80_PhoG"/>
    <property type="match status" value="1"/>
</dbReference>
<keyword evidence="4 6" id="KW-0238">DNA-binding</keyword>
<dbReference type="OrthoDB" id="27041at2759"/>
<evidence type="ECO:0000256" key="4">
    <source>
        <dbReference type="ARBA" id="ARBA00023125"/>
    </source>
</evidence>
<feature type="DNA-binding region" description="NDT80" evidence="6">
    <location>
        <begin position="155"/>
        <end position="416"/>
    </location>
</feature>
<dbReference type="InParanoid" id="A0A2P6NXM7"/>
<dbReference type="GO" id="GO:0045893">
    <property type="term" value="P:positive regulation of DNA-templated transcription"/>
    <property type="evidence" value="ECO:0007669"/>
    <property type="project" value="TreeGrafter"/>
</dbReference>
<dbReference type="InterPro" id="IPR051577">
    <property type="entry name" value="MRF-like"/>
</dbReference>
<evidence type="ECO:0000259" key="10">
    <source>
        <dbReference type="PROSITE" id="PS51688"/>
    </source>
</evidence>
<accession>A0A2P6NXM7</accession>
<gene>
    <name evidence="11" type="ORF">PROFUN_02792</name>
</gene>